<dbReference type="EMBL" id="JBEFKJ010000033">
    <property type="protein sequence ID" value="KAL2038258.1"/>
    <property type="molecule type" value="Genomic_DNA"/>
</dbReference>
<evidence type="ECO:0000256" key="10">
    <source>
        <dbReference type="ARBA" id="ARBA00047821"/>
    </source>
</evidence>
<feature type="domain" description="N-acetyltransferase" evidence="12">
    <location>
        <begin position="68"/>
        <end position="214"/>
    </location>
</feature>
<dbReference type="PROSITE" id="PS51186">
    <property type="entry name" value="GNAT"/>
    <property type="match status" value="1"/>
</dbReference>
<dbReference type="PANTHER" id="PTHR20531">
    <property type="entry name" value="N-ALPHA-ACETYLTRANSFERASE 40"/>
    <property type="match status" value="1"/>
</dbReference>
<keyword evidence="6" id="KW-0963">Cytoplasm</keyword>
<evidence type="ECO:0000256" key="6">
    <source>
        <dbReference type="ARBA" id="ARBA00022490"/>
    </source>
</evidence>
<dbReference type="EC" id="2.3.1.257" evidence="4"/>
<comment type="subcellular location">
    <subcellularLocation>
        <location evidence="2">Cytoplasm</location>
    </subcellularLocation>
    <subcellularLocation>
        <location evidence="1">Nucleus</location>
    </subcellularLocation>
</comment>
<evidence type="ECO:0000256" key="1">
    <source>
        <dbReference type="ARBA" id="ARBA00004123"/>
    </source>
</evidence>
<accession>A0ABR4A4I1</accession>
<evidence type="ECO:0000259" key="12">
    <source>
        <dbReference type="PROSITE" id="PS51186"/>
    </source>
</evidence>
<sequence length="239" mass="26914">MAPKKSIETLNALPLPDYRAKLWRHASTLVHTHKDTSTSYDISLESPSTLSSSAFRACFDLIASTSSADYEASSKGWSPAKKRREMRLPDLRYLLLQQRVEDGDANGGCIRDQPQVVQGFVSFMLTCEDGYEVIYLYEIHLSSYLQGQGLGKKLMDMMEEIGRKAGVEKSMLTVFTRNEGARGFYEGLGYGIDEFSPRARKLRSGVVREVDYLILSKSLKNCDGGREGKERSFKRRKAV</sequence>
<proteinExistence type="inferred from homology"/>
<reference evidence="13 14" key="1">
    <citation type="submission" date="2024-09" db="EMBL/GenBank/DDBJ databases">
        <title>Rethinking Asexuality: The Enigmatic Case of Functional Sexual Genes in Lepraria (Stereocaulaceae).</title>
        <authorList>
            <person name="Doellman M."/>
            <person name="Sun Y."/>
            <person name="Barcenas-Pena A."/>
            <person name="Lumbsch H.T."/>
            <person name="Grewe F."/>
        </authorList>
    </citation>
    <scope>NUCLEOTIDE SEQUENCE [LARGE SCALE GENOMIC DNA]</scope>
    <source>
        <strain evidence="13 14">Mercado 3170</strain>
    </source>
</reference>
<keyword evidence="9" id="KW-0012">Acyltransferase</keyword>
<dbReference type="PANTHER" id="PTHR20531:SF1">
    <property type="entry name" value="N-ALPHA-ACETYLTRANSFERASE 40"/>
    <property type="match status" value="1"/>
</dbReference>
<evidence type="ECO:0000256" key="3">
    <source>
        <dbReference type="ARBA" id="ARBA00008870"/>
    </source>
</evidence>
<evidence type="ECO:0000256" key="4">
    <source>
        <dbReference type="ARBA" id="ARBA00012950"/>
    </source>
</evidence>
<dbReference type="InterPro" id="IPR016181">
    <property type="entry name" value="Acyl_CoA_acyltransferase"/>
</dbReference>
<keyword evidence="7" id="KW-0808">Transferase</keyword>
<evidence type="ECO:0000256" key="5">
    <source>
        <dbReference type="ARBA" id="ARBA00015043"/>
    </source>
</evidence>
<evidence type="ECO:0000256" key="8">
    <source>
        <dbReference type="ARBA" id="ARBA00023242"/>
    </source>
</evidence>
<keyword evidence="14" id="KW-1185">Reference proteome</keyword>
<protein>
    <recommendedName>
        <fullName evidence="5">N-alpha-acetyltransferase 40</fullName>
        <ecNumber evidence="4">2.3.1.257</ecNumber>
    </recommendedName>
</protein>
<comment type="catalytic activity">
    <reaction evidence="10">
        <text>N-terminal L-seryl-[histone H2A] + acetyl-CoA = N-terminal N(alpha)-acetyl-L-seryl-[histone H2A] + CoA + H(+)</text>
        <dbReference type="Rhea" id="RHEA:50600"/>
        <dbReference type="Rhea" id="RHEA-COMP:12742"/>
        <dbReference type="Rhea" id="RHEA-COMP:12744"/>
        <dbReference type="ChEBI" id="CHEBI:15378"/>
        <dbReference type="ChEBI" id="CHEBI:57287"/>
        <dbReference type="ChEBI" id="CHEBI:57288"/>
        <dbReference type="ChEBI" id="CHEBI:64738"/>
        <dbReference type="ChEBI" id="CHEBI:83690"/>
        <dbReference type="EC" id="2.3.1.257"/>
    </reaction>
</comment>
<evidence type="ECO:0000313" key="13">
    <source>
        <dbReference type="EMBL" id="KAL2038258.1"/>
    </source>
</evidence>
<organism evidence="13 14">
    <name type="scientific">Stereocaulon virgatum</name>
    <dbReference type="NCBI Taxonomy" id="373712"/>
    <lineage>
        <taxon>Eukaryota</taxon>
        <taxon>Fungi</taxon>
        <taxon>Dikarya</taxon>
        <taxon>Ascomycota</taxon>
        <taxon>Pezizomycotina</taxon>
        <taxon>Lecanoromycetes</taxon>
        <taxon>OSLEUM clade</taxon>
        <taxon>Lecanoromycetidae</taxon>
        <taxon>Lecanorales</taxon>
        <taxon>Lecanorineae</taxon>
        <taxon>Stereocaulaceae</taxon>
        <taxon>Stereocaulon</taxon>
    </lineage>
</organism>
<evidence type="ECO:0000256" key="11">
    <source>
        <dbReference type="ARBA" id="ARBA00049524"/>
    </source>
</evidence>
<gene>
    <name evidence="13" type="ORF">N7G274_008907</name>
</gene>
<dbReference type="InterPro" id="IPR039949">
    <property type="entry name" value="NAA40"/>
</dbReference>
<evidence type="ECO:0000256" key="2">
    <source>
        <dbReference type="ARBA" id="ARBA00004496"/>
    </source>
</evidence>
<dbReference type="CDD" id="cd04301">
    <property type="entry name" value="NAT_SF"/>
    <property type="match status" value="1"/>
</dbReference>
<evidence type="ECO:0000256" key="7">
    <source>
        <dbReference type="ARBA" id="ARBA00022679"/>
    </source>
</evidence>
<dbReference type="Gene3D" id="3.40.630.30">
    <property type="match status" value="1"/>
</dbReference>
<keyword evidence="8" id="KW-0539">Nucleus</keyword>
<dbReference type="SUPFAM" id="SSF55729">
    <property type="entry name" value="Acyl-CoA N-acyltransferases (Nat)"/>
    <property type="match status" value="1"/>
</dbReference>
<comment type="caution">
    <text evidence="13">The sequence shown here is derived from an EMBL/GenBank/DDBJ whole genome shotgun (WGS) entry which is preliminary data.</text>
</comment>
<comment type="catalytic activity">
    <reaction evidence="11">
        <text>N-terminal L-seryl-[histone H4] + acetyl-CoA = N-terminal N(alpha)-acetyl-L-seryl-[histone H4] + CoA + H(+)</text>
        <dbReference type="Rhea" id="RHEA:50596"/>
        <dbReference type="Rhea" id="RHEA-COMP:12740"/>
        <dbReference type="Rhea" id="RHEA-COMP:12743"/>
        <dbReference type="ChEBI" id="CHEBI:15378"/>
        <dbReference type="ChEBI" id="CHEBI:57287"/>
        <dbReference type="ChEBI" id="CHEBI:57288"/>
        <dbReference type="ChEBI" id="CHEBI:64738"/>
        <dbReference type="ChEBI" id="CHEBI:83690"/>
        <dbReference type="EC" id="2.3.1.257"/>
    </reaction>
</comment>
<comment type="similarity">
    <text evidence="3">Belongs to the acetyltransferase family. NAA40 subfamily.</text>
</comment>
<dbReference type="Pfam" id="PF00583">
    <property type="entry name" value="Acetyltransf_1"/>
    <property type="match status" value="1"/>
</dbReference>
<dbReference type="Proteomes" id="UP001590950">
    <property type="component" value="Unassembled WGS sequence"/>
</dbReference>
<dbReference type="InterPro" id="IPR000182">
    <property type="entry name" value="GNAT_dom"/>
</dbReference>
<evidence type="ECO:0000256" key="9">
    <source>
        <dbReference type="ARBA" id="ARBA00023315"/>
    </source>
</evidence>
<name>A0ABR4A4I1_9LECA</name>
<evidence type="ECO:0000313" key="14">
    <source>
        <dbReference type="Proteomes" id="UP001590950"/>
    </source>
</evidence>